<comment type="caution">
    <text evidence="1">The sequence shown here is derived from an EMBL/GenBank/DDBJ whole genome shotgun (WGS) entry which is preliminary data.</text>
</comment>
<organism evidence="1 2">
    <name type="scientific">Acetobacter nitrogenifigens DSM 23921 = NBRC 105050</name>
    <dbReference type="NCBI Taxonomy" id="1120919"/>
    <lineage>
        <taxon>Bacteria</taxon>
        <taxon>Pseudomonadati</taxon>
        <taxon>Pseudomonadota</taxon>
        <taxon>Alphaproteobacteria</taxon>
        <taxon>Acetobacterales</taxon>
        <taxon>Acetobacteraceae</taxon>
        <taxon>Acetobacter</taxon>
    </lineage>
</organism>
<keyword evidence="2" id="KW-1185">Reference proteome</keyword>
<gene>
    <name evidence="1" type="ORF">ANI02nite_26060</name>
</gene>
<dbReference type="RefSeq" id="WP_026398343.1">
    <property type="nucleotide sequence ID" value="NZ_AUBI01000011.1"/>
</dbReference>
<dbReference type="EMBL" id="BJYF01000020">
    <property type="protein sequence ID" value="GEN60722.1"/>
    <property type="molecule type" value="Genomic_DNA"/>
</dbReference>
<reference evidence="1 2" key="1">
    <citation type="submission" date="2019-07" db="EMBL/GenBank/DDBJ databases">
        <title>Whole genome shotgun sequence of Acetobacter nitrogenifigens NBRC 105050.</title>
        <authorList>
            <person name="Hosoyama A."/>
            <person name="Uohara A."/>
            <person name="Ohji S."/>
            <person name="Ichikawa N."/>
        </authorList>
    </citation>
    <scope>NUCLEOTIDE SEQUENCE [LARGE SCALE GENOMIC DNA]</scope>
    <source>
        <strain evidence="1 2">NBRC 105050</strain>
    </source>
</reference>
<accession>A0A511XCQ2</accession>
<proteinExistence type="predicted"/>
<dbReference type="Proteomes" id="UP000321635">
    <property type="component" value="Unassembled WGS sequence"/>
</dbReference>
<name>A0A511XCQ2_9PROT</name>
<evidence type="ECO:0000313" key="2">
    <source>
        <dbReference type="Proteomes" id="UP000321635"/>
    </source>
</evidence>
<dbReference type="AlphaFoldDB" id="A0A511XCQ2"/>
<sequence>MTFDDYVKDENSEKNFSDLQNFLDEEVFFNIPNAANFESANLQEAGLDGRLEISTATVDQGKMTLFFTTNTNDKLIRPFGGIPFRDALSMTTRFDDADGLLLHSSVNSWIIIPKEAIGDMLPSTLRSRTYRG</sequence>
<evidence type="ECO:0000313" key="1">
    <source>
        <dbReference type="EMBL" id="GEN60722.1"/>
    </source>
</evidence>
<protein>
    <submittedName>
        <fullName evidence="1">Uncharacterized protein</fullName>
    </submittedName>
</protein>